<evidence type="ECO:0000256" key="6">
    <source>
        <dbReference type="ARBA" id="ARBA00022692"/>
    </source>
</evidence>
<dbReference type="GO" id="GO:0046428">
    <property type="term" value="F:1,4-dihydroxy-2-naphthoate polyprenyltransferase activity"/>
    <property type="evidence" value="ECO:0007669"/>
    <property type="project" value="InterPro"/>
</dbReference>
<dbReference type="Pfam" id="PF01040">
    <property type="entry name" value="UbiA"/>
    <property type="match status" value="1"/>
</dbReference>
<evidence type="ECO:0000256" key="8">
    <source>
        <dbReference type="ARBA" id="ARBA00023136"/>
    </source>
</evidence>
<accession>A0A6J7NNJ3</accession>
<sequence length="289" mass="30045">MATLGQWVEGSRPRTLPAAIAPVVVGTGLAINADSLRIGRAGLALAVALALQIGVNFANDYSDGIRGTDNKRVGPVRLVGQGIASPRSVRLAAFIAFGIACIAGLTLVIATQAWWLLLVGLACVSAAWLYTGGPKPYGYRGLGELFVLIFFGLVPVLGTYYVQTDTITLAAFIASVGVGTLACAVLVTNNLRDLPSDEQAGKNTLAVRLGVQRTRALYVWCIITTAITTLITAALTSWLVLLALVVLIIAPIRLILSGASGPALIPALKQTGLLVLFYGLGLGILIALA</sequence>
<dbReference type="InterPro" id="IPR004657">
    <property type="entry name" value="MenA"/>
</dbReference>
<keyword evidence="6 9" id="KW-0812">Transmembrane</keyword>
<dbReference type="EMBL" id="CAFBPA010000004">
    <property type="protein sequence ID" value="CAB4993865.1"/>
    <property type="molecule type" value="Genomic_DNA"/>
</dbReference>
<feature type="transmembrane region" description="Helical" evidence="9">
    <location>
        <begin position="89"/>
        <end position="107"/>
    </location>
</feature>
<keyword evidence="3" id="KW-0474">Menaquinone biosynthesis</keyword>
<dbReference type="GO" id="GO:0016020">
    <property type="term" value="C:membrane"/>
    <property type="evidence" value="ECO:0007669"/>
    <property type="project" value="UniProtKB-SubCell"/>
</dbReference>
<keyword evidence="7 9" id="KW-1133">Transmembrane helix</keyword>
<dbReference type="GO" id="GO:0042371">
    <property type="term" value="P:vitamin K biosynthetic process"/>
    <property type="evidence" value="ECO:0007669"/>
    <property type="project" value="TreeGrafter"/>
</dbReference>
<keyword evidence="8 9" id="KW-0472">Membrane</keyword>
<reference evidence="11" key="1">
    <citation type="submission" date="2020-05" db="EMBL/GenBank/DDBJ databases">
        <authorList>
            <person name="Chiriac C."/>
            <person name="Salcher M."/>
            <person name="Ghai R."/>
            <person name="Kavagutti S V."/>
        </authorList>
    </citation>
    <scope>NUCLEOTIDE SEQUENCE</scope>
</reference>
<dbReference type="UniPathway" id="UPA00079"/>
<dbReference type="NCBIfam" id="TIGR00751">
    <property type="entry name" value="menA"/>
    <property type="match status" value="1"/>
</dbReference>
<name>A0A6J7NNJ3_9ZZZZ</name>
<dbReference type="PIRSF" id="PIRSF005355">
    <property type="entry name" value="UBIAD1"/>
    <property type="match status" value="1"/>
</dbReference>
<feature type="transmembrane region" description="Helical" evidence="9">
    <location>
        <begin position="167"/>
        <end position="187"/>
    </location>
</feature>
<dbReference type="CDD" id="cd13962">
    <property type="entry name" value="PT_UbiA_UBIAD1"/>
    <property type="match status" value="1"/>
</dbReference>
<gene>
    <name evidence="10" type="ORF">UFOPK2809_00114</name>
    <name evidence="11" type="ORF">UFOPK4043_00062</name>
</gene>
<feature type="transmembrane region" description="Helical" evidence="9">
    <location>
        <begin position="217"/>
        <end position="250"/>
    </location>
</feature>
<comment type="pathway">
    <text evidence="2">Quinol/quinone metabolism; menaquinone biosynthesis.</text>
</comment>
<dbReference type="GO" id="GO:0009234">
    <property type="term" value="P:menaquinone biosynthetic process"/>
    <property type="evidence" value="ECO:0007669"/>
    <property type="project" value="UniProtKB-UniPathway"/>
</dbReference>
<dbReference type="PANTHER" id="PTHR13929">
    <property type="entry name" value="1,4-DIHYDROXY-2-NAPHTHOATE OCTAPRENYLTRANSFERASE"/>
    <property type="match status" value="1"/>
</dbReference>
<dbReference type="PANTHER" id="PTHR13929:SF0">
    <property type="entry name" value="UBIA PRENYLTRANSFERASE DOMAIN-CONTAINING PROTEIN 1"/>
    <property type="match status" value="1"/>
</dbReference>
<dbReference type="InterPro" id="IPR000537">
    <property type="entry name" value="UbiA_prenyltransferase"/>
</dbReference>
<evidence type="ECO:0000256" key="2">
    <source>
        <dbReference type="ARBA" id="ARBA00004863"/>
    </source>
</evidence>
<proteinExistence type="inferred from homology"/>
<dbReference type="EMBL" id="CAEZZA010000008">
    <property type="protein sequence ID" value="CAB4737315.1"/>
    <property type="molecule type" value="Genomic_DNA"/>
</dbReference>
<evidence type="ECO:0000313" key="11">
    <source>
        <dbReference type="EMBL" id="CAB4993865.1"/>
    </source>
</evidence>
<dbReference type="AlphaFoldDB" id="A0A6J7NNJ3"/>
<dbReference type="HAMAP" id="MF_01937">
    <property type="entry name" value="MenA_1"/>
    <property type="match status" value="1"/>
</dbReference>
<evidence type="ECO:0000256" key="4">
    <source>
        <dbReference type="ARBA" id="ARBA00022475"/>
    </source>
</evidence>
<dbReference type="Gene3D" id="1.10.357.140">
    <property type="entry name" value="UbiA prenyltransferase"/>
    <property type="match status" value="1"/>
</dbReference>
<protein>
    <submittedName>
        <fullName evidence="11">Unannotated protein</fullName>
    </submittedName>
</protein>
<evidence type="ECO:0000256" key="9">
    <source>
        <dbReference type="SAM" id="Phobius"/>
    </source>
</evidence>
<dbReference type="InterPro" id="IPR044878">
    <property type="entry name" value="UbiA_sf"/>
</dbReference>
<feature type="transmembrane region" description="Helical" evidence="9">
    <location>
        <begin position="142"/>
        <end position="161"/>
    </location>
</feature>
<evidence type="ECO:0000256" key="1">
    <source>
        <dbReference type="ARBA" id="ARBA00004141"/>
    </source>
</evidence>
<keyword evidence="4" id="KW-1003">Cell membrane</keyword>
<feature type="transmembrane region" description="Helical" evidence="9">
    <location>
        <begin position="270"/>
        <end position="288"/>
    </location>
</feature>
<dbReference type="InterPro" id="IPR026046">
    <property type="entry name" value="UBIAD1"/>
</dbReference>
<organism evidence="11">
    <name type="scientific">freshwater metagenome</name>
    <dbReference type="NCBI Taxonomy" id="449393"/>
    <lineage>
        <taxon>unclassified sequences</taxon>
        <taxon>metagenomes</taxon>
        <taxon>ecological metagenomes</taxon>
    </lineage>
</organism>
<keyword evidence="5" id="KW-0808">Transferase</keyword>
<evidence type="ECO:0000256" key="5">
    <source>
        <dbReference type="ARBA" id="ARBA00022679"/>
    </source>
</evidence>
<evidence type="ECO:0000256" key="3">
    <source>
        <dbReference type="ARBA" id="ARBA00022428"/>
    </source>
</evidence>
<dbReference type="NCBIfam" id="NF004751">
    <property type="entry name" value="PRK06080.1-3"/>
    <property type="match status" value="1"/>
</dbReference>
<evidence type="ECO:0000313" key="10">
    <source>
        <dbReference type="EMBL" id="CAB4737315.1"/>
    </source>
</evidence>
<evidence type="ECO:0000256" key="7">
    <source>
        <dbReference type="ARBA" id="ARBA00022989"/>
    </source>
</evidence>
<feature type="transmembrane region" description="Helical" evidence="9">
    <location>
        <begin position="113"/>
        <end position="130"/>
    </location>
</feature>
<comment type="subcellular location">
    <subcellularLocation>
        <location evidence="1">Membrane</location>
        <topology evidence="1">Multi-pass membrane protein</topology>
    </subcellularLocation>
</comment>